<evidence type="ECO:0000313" key="2">
    <source>
        <dbReference type="Proteomes" id="UP001056500"/>
    </source>
</evidence>
<keyword evidence="1" id="KW-0966">Cell projection</keyword>
<sequence length="131" mass="14406">MHSFHIGQTYFPVKPSSPASIRPAGAAPSGKTFHDVLVESIDQPNEKRALSFSQHALNRLQERGITLDDAKLDRLTSGVRKAANKGARESLIMMDNVAFVVSIPNRKVITAVDDNRMKDNVFTNIDSAVFV</sequence>
<keyword evidence="1" id="KW-0969">Cilium</keyword>
<proteinExistence type="predicted"/>
<dbReference type="NCBIfam" id="TIGR02530">
    <property type="entry name" value="flg_new"/>
    <property type="match status" value="1"/>
</dbReference>
<dbReference type="EMBL" id="CP098755">
    <property type="protein sequence ID" value="USG67930.1"/>
    <property type="molecule type" value="Genomic_DNA"/>
</dbReference>
<dbReference type="InterPro" id="IPR013367">
    <property type="entry name" value="Flagellar_put"/>
</dbReference>
<dbReference type="RefSeq" id="WP_251875047.1">
    <property type="nucleotide sequence ID" value="NZ_CP098755.1"/>
</dbReference>
<gene>
    <name evidence="1" type="ORF">NDK47_11905</name>
</gene>
<organism evidence="1 2">
    <name type="scientific">Brevibacillus ruminantium</name>
    <dbReference type="NCBI Taxonomy" id="2950604"/>
    <lineage>
        <taxon>Bacteria</taxon>
        <taxon>Bacillati</taxon>
        <taxon>Bacillota</taxon>
        <taxon>Bacilli</taxon>
        <taxon>Bacillales</taxon>
        <taxon>Paenibacillaceae</taxon>
        <taxon>Brevibacillus</taxon>
    </lineage>
</organism>
<protein>
    <submittedName>
        <fullName evidence="1">Flagellar protein</fullName>
    </submittedName>
</protein>
<keyword evidence="2" id="KW-1185">Reference proteome</keyword>
<dbReference type="Proteomes" id="UP001056500">
    <property type="component" value="Chromosome"/>
</dbReference>
<accession>A0ABY4WPY9</accession>
<evidence type="ECO:0000313" key="1">
    <source>
        <dbReference type="EMBL" id="USG67930.1"/>
    </source>
</evidence>
<keyword evidence="1" id="KW-0282">Flagellum</keyword>
<reference evidence="1" key="1">
    <citation type="submission" date="2022-06" db="EMBL/GenBank/DDBJ databases">
        <title>Genome sequencing of Brevibacillus sp. BB3-R1.</title>
        <authorList>
            <person name="Heo J."/>
            <person name="Lee D."/>
            <person name="Won M."/>
            <person name="Han B.-H."/>
            <person name="Hong S.-B."/>
            <person name="Kwon S.-W."/>
        </authorList>
    </citation>
    <scope>NUCLEOTIDE SEQUENCE</scope>
    <source>
        <strain evidence="1">BB3-R1</strain>
    </source>
</reference>
<name>A0ABY4WPY9_9BACL</name>
<dbReference type="Pfam" id="PF12611">
    <property type="entry name" value="Flagellar_put"/>
    <property type="match status" value="1"/>
</dbReference>